<sequence length="583" mass="64817">MKSDIFKLSCSLALASLIALCSAGALAADTSLSVTGVKGDLKKNIELLVGTPPPSADARKLRRYIADLEPQSAIALNALGYYAADINVSQKTSAGNTIITVNVTPNKPVLINQIDITLDGEGNDDPSYKRVLDELPIRKGAIFVSGAYESTKSTLRDQAQDLGYFQFNFTESTVKVSRRKLTADIKLTADTGPRYTFGDIVFEETLLSRAFLDRWVPFEKGDLYESGLTGELTQNLQNSGYFKSVRVLPLQDRRYGTEVPVKVDLIRKDNNEVGIGIGYATDTRLRTKLTWGKPLINRRGHSVTTQLGLAAEQQNVSIAYRIPRRNEPLYNYWGIEYGLLNDITGDTDSFLSTLNFQRVSRTSNQWIESLFLRWERETFTAGETEEKTDLVLPGFSYQRSRSKGSPFPTWGQSFSLQMMAGSKELLSTIDFFKTVGSFRYLRALSERNTAIANFQLGAIQSNDYPRVPVSQRFFAGGDRSVRGFQYKDISPKDTDGDAIGGRFLEVASLEYNYRFLDLWSGALFTDAGRVFNSYKSDVGYSVGAGFGIRWQSPVGPFRVDLARPISDGDGSAWRVHLSLGSEF</sequence>
<dbReference type="InterPro" id="IPR035243">
    <property type="entry name" value="TamA_POTRA_Dom_1"/>
</dbReference>
<keyword evidence="6 11" id="KW-0732">Signal</keyword>
<proteinExistence type="inferred from homology"/>
<evidence type="ECO:0000256" key="6">
    <source>
        <dbReference type="ARBA" id="ARBA00022729"/>
    </source>
</evidence>
<evidence type="ECO:0000259" key="12">
    <source>
        <dbReference type="Pfam" id="PF01103"/>
    </source>
</evidence>
<evidence type="ECO:0000256" key="8">
    <source>
        <dbReference type="ARBA" id="ARBA00023237"/>
    </source>
</evidence>
<evidence type="ECO:0000256" key="3">
    <source>
        <dbReference type="ARBA" id="ARBA00015419"/>
    </source>
</evidence>
<evidence type="ECO:0000256" key="4">
    <source>
        <dbReference type="ARBA" id="ARBA00022452"/>
    </source>
</evidence>
<dbReference type="Proteomes" id="UP000250079">
    <property type="component" value="Chromosome"/>
</dbReference>
<feature type="domain" description="Bacterial surface antigen (D15)" evidence="12">
    <location>
        <begin position="268"/>
        <end position="583"/>
    </location>
</feature>
<dbReference type="GO" id="GO:0009279">
    <property type="term" value="C:cell outer membrane"/>
    <property type="evidence" value="ECO:0007669"/>
    <property type="project" value="UniProtKB-SubCell"/>
</dbReference>
<dbReference type="RefSeq" id="WP_157736173.1">
    <property type="nucleotide sequence ID" value="NZ_CP018632.1"/>
</dbReference>
<dbReference type="PANTHER" id="PTHR12815">
    <property type="entry name" value="SORTING AND ASSEMBLY MACHINERY SAMM50 PROTEIN FAMILY MEMBER"/>
    <property type="match status" value="1"/>
</dbReference>
<evidence type="ECO:0000256" key="7">
    <source>
        <dbReference type="ARBA" id="ARBA00023136"/>
    </source>
</evidence>
<organism evidence="15 16">
    <name type="scientific">Granulosicoccus antarcticus IMCC3135</name>
    <dbReference type="NCBI Taxonomy" id="1192854"/>
    <lineage>
        <taxon>Bacteria</taxon>
        <taxon>Pseudomonadati</taxon>
        <taxon>Pseudomonadota</taxon>
        <taxon>Gammaproteobacteria</taxon>
        <taxon>Chromatiales</taxon>
        <taxon>Granulosicoccaceae</taxon>
        <taxon>Granulosicoccus</taxon>
    </lineage>
</organism>
<dbReference type="InterPro" id="IPR010827">
    <property type="entry name" value="BamA/TamA_POTRA"/>
</dbReference>
<dbReference type="Pfam" id="PF01103">
    <property type="entry name" value="Omp85"/>
    <property type="match status" value="1"/>
</dbReference>
<dbReference type="InterPro" id="IPR000184">
    <property type="entry name" value="Bac_surfAg_D15"/>
</dbReference>
<feature type="signal peptide" evidence="11">
    <location>
        <begin position="1"/>
        <end position="27"/>
    </location>
</feature>
<evidence type="ECO:0000256" key="9">
    <source>
        <dbReference type="ARBA" id="ARBA00033063"/>
    </source>
</evidence>
<keyword evidence="5" id="KW-0812">Transmembrane</keyword>
<accession>A0A2Z2NT80</accession>
<evidence type="ECO:0000256" key="1">
    <source>
        <dbReference type="ARBA" id="ARBA00004442"/>
    </source>
</evidence>
<keyword evidence="16" id="KW-1185">Reference proteome</keyword>
<feature type="domain" description="POTRA" evidence="13">
    <location>
        <begin position="122"/>
        <end position="185"/>
    </location>
</feature>
<dbReference type="OrthoDB" id="9769707at2"/>
<comment type="subunit">
    <text evidence="10">Interacts with TamB to form the translocation and assembly module (TAM).</text>
</comment>
<protein>
    <recommendedName>
        <fullName evidence="3">Translocation and assembly module subunit TamA</fullName>
    </recommendedName>
    <alternativeName>
        <fullName evidence="9">Autotransporter assembly factor TamA</fullName>
    </alternativeName>
</protein>
<name>A0A2Z2NT80_9GAMM</name>
<evidence type="ECO:0000313" key="16">
    <source>
        <dbReference type="Proteomes" id="UP000250079"/>
    </source>
</evidence>
<gene>
    <name evidence="15" type="primary">tamA_1</name>
    <name evidence="15" type="ORF">IMCC3135_22245</name>
</gene>
<feature type="domain" description="TamA POTRA" evidence="14">
    <location>
        <begin position="32"/>
        <end position="105"/>
    </location>
</feature>
<dbReference type="Pfam" id="PF07244">
    <property type="entry name" value="POTRA"/>
    <property type="match status" value="1"/>
</dbReference>
<dbReference type="EMBL" id="CP018632">
    <property type="protein sequence ID" value="ASJ74519.1"/>
    <property type="molecule type" value="Genomic_DNA"/>
</dbReference>
<dbReference type="Gene3D" id="3.10.20.310">
    <property type="entry name" value="membrane protein fhac"/>
    <property type="match status" value="3"/>
</dbReference>
<dbReference type="InterPro" id="IPR039910">
    <property type="entry name" value="D15-like"/>
</dbReference>
<comment type="similarity">
    <text evidence="2">Belongs to the TamA family.</text>
</comment>
<dbReference type="KEGG" id="gai:IMCC3135_22245"/>
<evidence type="ECO:0000256" key="2">
    <source>
        <dbReference type="ARBA" id="ARBA00010248"/>
    </source>
</evidence>
<keyword evidence="7" id="KW-0472">Membrane</keyword>
<dbReference type="GO" id="GO:0009306">
    <property type="term" value="P:protein secretion"/>
    <property type="evidence" value="ECO:0007669"/>
    <property type="project" value="TreeGrafter"/>
</dbReference>
<dbReference type="Pfam" id="PF17243">
    <property type="entry name" value="POTRA_TamA_1"/>
    <property type="match status" value="1"/>
</dbReference>
<comment type="subcellular location">
    <subcellularLocation>
        <location evidence="1">Cell outer membrane</location>
    </subcellularLocation>
</comment>
<dbReference type="PANTHER" id="PTHR12815:SF47">
    <property type="entry name" value="TRANSLOCATION AND ASSEMBLY MODULE SUBUNIT TAMA"/>
    <property type="match status" value="1"/>
</dbReference>
<evidence type="ECO:0000313" key="15">
    <source>
        <dbReference type="EMBL" id="ASJ74519.1"/>
    </source>
</evidence>
<dbReference type="GO" id="GO:0097347">
    <property type="term" value="C:TAM protein secretion complex"/>
    <property type="evidence" value="ECO:0007669"/>
    <property type="project" value="TreeGrafter"/>
</dbReference>
<evidence type="ECO:0000259" key="14">
    <source>
        <dbReference type="Pfam" id="PF17243"/>
    </source>
</evidence>
<keyword evidence="8" id="KW-0998">Cell outer membrane</keyword>
<evidence type="ECO:0000259" key="13">
    <source>
        <dbReference type="Pfam" id="PF07244"/>
    </source>
</evidence>
<reference evidence="15 16" key="1">
    <citation type="submission" date="2016-12" db="EMBL/GenBank/DDBJ databases">
        <authorList>
            <person name="Song W.-J."/>
            <person name="Kurnit D.M."/>
        </authorList>
    </citation>
    <scope>NUCLEOTIDE SEQUENCE [LARGE SCALE GENOMIC DNA]</scope>
    <source>
        <strain evidence="15 16">IMCC3135</strain>
    </source>
</reference>
<dbReference type="Gene3D" id="2.40.160.50">
    <property type="entry name" value="membrane protein fhac: a member of the omp85/tpsb transporter family"/>
    <property type="match status" value="1"/>
</dbReference>
<keyword evidence="4" id="KW-1134">Transmembrane beta strand</keyword>
<dbReference type="AlphaFoldDB" id="A0A2Z2NT80"/>
<evidence type="ECO:0000256" key="11">
    <source>
        <dbReference type="SAM" id="SignalP"/>
    </source>
</evidence>
<evidence type="ECO:0000256" key="10">
    <source>
        <dbReference type="ARBA" id="ARBA00093548"/>
    </source>
</evidence>
<feature type="chain" id="PRO_5016370444" description="Translocation and assembly module subunit TamA" evidence="11">
    <location>
        <begin position="28"/>
        <end position="583"/>
    </location>
</feature>
<evidence type="ECO:0000256" key="5">
    <source>
        <dbReference type="ARBA" id="ARBA00022692"/>
    </source>
</evidence>